<dbReference type="EMBL" id="BTCM01000002">
    <property type="protein sequence ID" value="GMK56058.1"/>
    <property type="molecule type" value="Genomic_DNA"/>
</dbReference>
<name>A0AAD3TSV3_9TREE</name>
<sequence>MTAGTQPSQPSSISKPTDDIELSTLSRLSSIADQPCSEASLAAVPPLQPTKLRQIAICTASFLCIFTTCGGVFSFGVYQELYQTMSQQPNNPFTGATPAAIDIIGTLSAAFMTIGAPIANAWTKRFSPRVAVLIGAGLSFAAAMLASFSQALWQFILTQGLLMGLGTCFSYMPAATVAPMWFGRRRGLAMGIILSGTGIGGLVWAPAMHALNEHLGFRNALRIAGGVTTALVAAGALVLDWDPVSKTRIDSENARLAARPNSRLRSLWDVPLVDMRIAKTGKFGGQLVATFLQSAAYYTPVFFFSAYARTLGYSATEGANFIAINNACNALGKIVLGLLADRFGRINMLLVTTAISAVASFAFWMPSTLLGAHNLATGRGLFVTYSIMYGTFASAYVSLFPAALVEIFGPQNFASVNGILYMARGFGTLAGTPSAGATVHSGSHTAGPSAYFGMATMISSLLLAASLGVVWVRWENKRSPIW</sequence>
<dbReference type="Pfam" id="PF07690">
    <property type="entry name" value="MFS_1"/>
    <property type="match status" value="1"/>
</dbReference>
<evidence type="ECO:0000256" key="2">
    <source>
        <dbReference type="ARBA" id="ARBA00006727"/>
    </source>
</evidence>
<proteinExistence type="inferred from homology"/>
<reference evidence="5" key="1">
    <citation type="journal article" date="2023" name="BMC Genomics">
        <title>Chromosome-level genome assemblies of Cutaneotrichosporon spp. (Trichosporonales, Basidiomycota) reveal imbalanced evolution between nucleotide sequences and chromosome synteny.</title>
        <authorList>
            <person name="Kobayashi Y."/>
            <person name="Kayamori A."/>
            <person name="Aoki K."/>
            <person name="Shiwa Y."/>
            <person name="Matsutani M."/>
            <person name="Fujita N."/>
            <person name="Sugita T."/>
            <person name="Iwasaki W."/>
            <person name="Tanaka N."/>
            <person name="Takashima M."/>
        </authorList>
    </citation>
    <scope>NUCLEOTIDE SEQUENCE</scope>
    <source>
        <strain evidence="5">HIS016</strain>
    </source>
</reference>
<feature type="transmembrane region" description="Helical" evidence="3">
    <location>
        <begin position="219"/>
        <end position="239"/>
    </location>
</feature>
<protein>
    <recommendedName>
        <fullName evidence="4">Major facilitator superfamily (MFS) profile domain-containing protein</fullName>
    </recommendedName>
</protein>
<dbReference type="InterPro" id="IPR036259">
    <property type="entry name" value="MFS_trans_sf"/>
</dbReference>
<keyword evidence="3" id="KW-1133">Transmembrane helix</keyword>
<dbReference type="GO" id="GO:0016020">
    <property type="term" value="C:membrane"/>
    <property type="evidence" value="ECO:0007669"/>
    <property type="project" value="UniProtKB-SubCell"/>
</dbReference>
<dbReference type="GO" id="GO:0022857">
    <property type="term" value="F:transmembrane transporter activity"/>
    <property type="evidence" value="ECO:0007669"/>
    <property type="project" value="InterPro"/>
</dbReference>
<dbReference type="InterPro" id="IPR011701">
    <property type="entry name" value="MFS"/>
</dbReference>
<feature type="transmembrane region" description="Helical" evidence="3">
    <location>
        <begin position="385"/>
        <end position="407"/>
    </location>
</feature>
<feature type="transmembrane region" description="Helical" evidence="3">
    <location>
        <begin position="346"/>
        <end position="365"/>
    </location>
</feature>
<keyword evidence="6" id="KW-1185">Reference proteome</keyword>
<feature type="transmembrane region" description="Helical" evidence="3">
    <location>
        <begin position="419"/>
        <end position="439"/>
    </location>
</feature>
<dbReference type="PANTHER" id="PTHR11360:SF284">
    <property type="entry name" value="EG:103B4.3 PROTEIN-RELATED"/>
    <property type="match status" value="1"/>
</dbReference>
<gene>
    <name evidence="5" type="ORF">CspeluHIS016_0211140</name>
</gene>
<evidence type="ECO:0000259" key="4">
    <source>
        <dbReference type="PROSITE" id="PS50850"/>
    </source>
</evidence>
<feature type="transmembrane region" description="Helical" evidence="3">
    <location>
        <begin position="55"/>
        <end position="78"/>
    </location>
</feature>
<feature type="domain" description="Major facilitator superfamily (MFS) profile" evidence="4">
    <location>
        <begin position="64"/>
        <end position="477"/>
    </location>
</feature>
<evidence type="ECO:0000256" key="1">
    <source>
        <dbReference type="ARBA" id="ARBA00004141"/>
    </source>
</evidence>
<dbReference type="Gene3D" id="1.20.1250.20">
    <property type="entry name" value="MFS general substrate transporter like domains"/>
    <property type="match status" value="2"/>
</dbReference>
<feature type="transmembrane region" description="Helical" evidence="3">
    <location>
        <begin position="187"/>
        <end position="207"/>
    </location>
</feature>
<dbReference type="SUPFAM" id="SSF103473">
    <property type="entry name" value="MFS general substrate transporter"/>
    <property type="match status" value="1"/>
</dbReference>
<feature type="transmembrane region" description="Helical" evidence="3">
    <location>
        <begin position="451"/>
        <end position="472"/>
    </location>
</feature>
<dbReference type="PANTHER" id="PTHR11360">
    <property type="entry name" value="MONOCARBOXYLATE TRANSPORTER"/>
    <property type="match status" value="1"/>
</dbReference>
<comment type="caution">
    <text evidence="5">The sequence shown here is derived from an EMBL/GenBank/DDBJ whole genome shotgun (WGS) entry which is preliminary data.</text>
</comment>
<feature type="transmembrane region" description="Helical" evidence="3">
    <location>
        <begin position="98"/>
        <end position="118"/>
    </location>
</feature>
<evidence type="ECO:0000256" key="3">
    <source>
        <dbReference type="SAM" id="Phobius"/>
    </source>
</evidence>
<accession>A0AAD3TSV3</accession>
<reference evidence="5" key="2">
    <citation type="submission" date="2023-06" db="EMBL/GenBank/DDBJ databases">
        <authorList>
            <person name="Kobayashi Y."/>
            <person name="Kayamori A."/>
            <person name="Aoki K."/>
            <person name="Shiwa Y."/>
            <person name="Fujita N."/>
            <person name="Sugita T."/>
            <person name="Iwasaki W."/>
            <person name="Tanaka N."/>
            <person name="Takashima M."/>
        </authorList>
    </citation>
    <scope>NUCLEOTIDE SEQUENCE</scope>
    <source>
        <strain evidence="5">HIS016</strain>
    </source>
</reference>
<keyword evidence="3" id="KW-0472">Membrane</keyword>
<comment type="subcellular location">
    <subcellularLocation>
        <location evidence="1">Membrane</location>
        <topology evidence="1">Multi-pass membrane protein</topology>
    </subcellularLocation>
</comment>
<comment type="similarity">
    <text evidence="2">Belongs to the major facilitator superfamily. Monocarboxylate porter (TC 2.A.1.13) family.</text>
</comment>
<evidence type="ECO:0000313" key="6">
    <source>
        <dbReference type="Proteomes" id="UP001222932"/>
    </source>
</evidence>
<organism evidence="5 6">
    <name type="scientific">Cutaneotrichosporon spelunceum</name>
    <dbReference type="NCBI Taxonomy" id="1672016"/>
    <lineage>
        <taxon>Eukaryota</taxon>
        <taxon>Fungi</taxon>
        <taxon>Dikarya</taxon>
        <taxon>Basidiomycota</taxon>
        <taxon>Agaricomycotina</taxon>
        <taxon>Tremellomycetes</taxon>
        <taxon>Trichosporonales</taxon>
        <taxon>Trichosporonaceae</taxon>
        <taxon>Cutaneotrichosporon</taxon>
    </lineage>
</organism>
<dbReference type="PROSITE" id="PS50850">
    <property type="entry name" value="MFS"/>
    <property type="match status" value="1"/>
</dbReference>
<feature type="transmembrane region" description="Helical" evidence="3">
    <location>
        <begin position="130"/>
        <end position="149"/>
    </location>
</feature>
<dbReference type="InterPro" id="IPR050327">
    <property type="entry name" value="Proton-linked_MCT"/>
</dbReference>
<evidence type="ECO:0000313" key="5">
    <source>
        <dbReference type="EMBL" id="GMK56058.1"/>
    </source>
</evidence>
<dbReference type="InterPro" id="IPR020846">
    <property type="entry name" value="MFS_dom"/>
</dbReference>
<feature type="transmembrane region" description="Helical" evidence="3">
    <location>
        <begin position="155"/>
        <end position="175"/>
    </location>
</feature>
<keyword evidence="3" id="KW-0812">Transmembrane</keyword>
<dbReference type="Proteomes" id="UP001222932">
    <property type="component" value="Unassembled WGS sequence"/>
</dbReference>
<dbReference type="AlphaFoldDB" id="A0AAD3TSV3"/>